<feature type="compositionally biased region" description="Polar residues" evidence="2">
    <location>
        <begin position="625"/>
        <end position="634"/>
    </location>
</feature>
<evidence type="ECO:0000313" key="4">
    <source>
        <dbReference type="EMBL" id="AJY53515.1"/>
    </source>
</evidence>
<dbReference type="AlphaFoldDB" id="A0A0D5MB70"/>
<feature type="compositionally biased region" description="Basic and acidic residues" evidence="2">
    <location>
        <begin position="669"/>
        <end position="682"/>
    </location>
</feature>
<protein>
    <submittedName>
        <fullName evidence="4">Chromosome segregation protein</fullName>
    </submittedName>
</protein>
<feature type="compositionally biased region" description="Low complexity" evidence="2">
    <location>
        <begin position="683"/>
        <end position="701"/>
    </location>
</feature>
<evidence type="ECO:0000256" key="2">
    <source>
        <dbReference type="SAM" id="MobiDB-lite"/>
    </source>
</evidence>
<keyword evidence="4" id="KW-0614">Plasmid</keyword>
<sequence>MPTFYSFFYERRIFMYFTIAGNTKIDKELIKKAKKEAGKRTSFLMKTIKYSVIETEEQLHVLGKVLEQENQSSAKLTLTLLDTEGKIEKAGTEYVFGPLDYQISEGFYPTLMDLIRLDVFKETDETMSVEESYRNEKLLQVLEEELERDQLKDSQVSKSEVNKEAPWERPIFPKDEPKEKEPVNDGEQTDIPIQESIFEEEIDVMNQLDDDPFEETMQGEETAKVEIDPVEAIEEPTWTEGDSQEYIEPLISKEVEKNETEIQMATVFDYILDQYPSEHEWMKEKNKLFLNELYSKYQLPQTYQAFLESKEELISQGKGTLLEQLESVQSTNWHELAQEDLLATFEERQQETDQEINEYATEQSSNWEKAKEELNKEEQRVIEEEVQKIKERYEKKRDNAYSLCVEKINNFTQTNQEALSKEKENLLKGRIRERKEEFYRGLRTDKLKISKELNEQLNQLYQTTTEVLLEKHEQIQQELQTQIPKWKKEYEIHQQELKEQEEKQRQKEKEREQLELKKREQDLAEQKMAIEKQRLEQEKEKEAAARKERQEQMGTLRQAQLNYLSQPQPTPSVATVQTPVNNQTNPTFSPQRSFNGWMVGCIASLSLLLGGGTVFAFNHINQSSQADSVATTASIKEEAQEQARKEYEQQLEELLNRTNQSTTESSVENSKESDSSKTKEGSSDSTVQSKSSESSESNEVK</sequence>
<dbReference type="EMBL" id="KP342511">
    <property type="protein sequence ID" value="AJY53515.1"/>
    <property type="molecule type" value="Genomic_DNA"/>
</dbReference>
<proteinExistence type="predicted"/>
<keyword evidence="3" id="KW-0812">Transmembrane</keyword>
<name>A0A0D5MB70_ENTFC</name>
<feature type="transmembrane region" description="Helical" evidence="3">
    <location>
        <begin position="594"/>
        <end position="617"/>
    </location>
</feature>
<keyword evidence="1" id="KW-0175">Coiled coil</keyword>
<feature type="region of interest" description="Disordered" evidence="2">
    <location>
        <begin position="625"/>
        <end position="701"/>
    </location>
</feature>
<evidence type="ECO:0000256" key="1">
    <source>
        <dbReference type="SAM" id="Coils"/>
    </source>
</evidence>
<feature type="compositionally biased region" description="Basic and acidic residues" evidence="2">
    <location>
        <begin position="635"/>
        <end position="648"/>
    </location>
</feature>
<organism evidence="4">
    <name type="scientific">Enterococcus faecium</name>
    <name type="common">Streptococcus faecium</name>
    <dbReference type="NCBI Taxonomy" id="1352"/>
    <lineage>
        <taxon>Bacteria</taxon>
        <taxon>Bacillati</taxon>
        <taxon>Bacillota</taxon>
        <taxon>Bacilli</taxon>
        <taxon>Lactobacillales</taxon>
        <taxon>Enterococcaceae</taxon>
        <taxon>Enterococcus</taxon>
    </lineage>
</organism>
<reference evidence="4" key="1">
    <citation type="journal article" date="2015" name="J. Antimicrob. Chemother.">
        <title>Vancomycin-resistant Enterococcus faecium harbouring vanN in Canada: a case and complete sequence of pEfm12493 harbouring the vanN operon.</title>
        <authorList>
            <person name="Boyd D.A."/>
            <person name="Levesque S."/>
            <person name="Picard A.C."/>
            <person name="Golding G.R."/>
        </authorList>
    </citation>
    <scope>NUCLEOTIDE SEQUENCE</scope>
    <source>
        <strain evidence="4">N12-493</strain>
        <plasmid evidence="4">pEfm12493</plasmid>
    </source>
</reference>
<evidence type="ECO:0000256" key="3">
    <source>
        <dbReference type="SAM" id="Phobius"/>
    </source>
</evidence>
<feature type="coiled-coil region" evidence="1">
    <location>
        <begin position="342"/>
        <end position="399"/>
    </location>
</feature>
<gene>
    <name evidence="4" type="ORF">pEfm12493_031</name>
</gene>
<keyword evidence="3" id="KW-0472">Membrane</keyword>
<keyword evidence="3" id="KW-1133">Transmembrane helix</keyword>
<geneLocation type="plasmid" evidence="4">
    <name>pEfm12493</name>
</geneLocation>
<feature type="region of interest" description="Disordered" evidence="2">
    <location>
        <begin position="501"/>
        <end position="520"/>
    </location>
</feature>
<feature type="compositionally biased region" description="Basic and acidic residues" evidence="2">
    <location>
        <begin position="160"/>
        <end position="183"/>
    </location>
</feature>
<feature type="region of interest" description="Disordered" evidence="2">
    <location>
        <begin position="149"/>
        <end position="187"/>
    </location>
</feature>
<accession>A0A0D5MB70</accession>